<dbReference type="FunFam" id="3.40.50.2000:FF:000056">
    <property type="entry name" value="Glycosyltransferase"/>
    <property type="match status" value="1"/>
</dbReference>
<evidence type="ECO:0000256" key="2">
    <source>
        <dbReference type="ARBA" id="ARBA00022676"/>
    </source>
</evidence>
<proteinExistence type="evidence at transcript level"/>
<dbReference type="InterPro" id="IPR002213">
    <property type="entry name" value="UDP_glucos_trans"/>
</dbReference>
<dbReference type="GO" id="GO:0008194">
    <property type="term" value="F:UDP-glycosyltransferase activity"/>
    <property type="evidence" value="ECO:0007669"/>
    <property type="project" value="InterPro"/>
</dbReference>
<sequence>MTTSAEFETRSLVSFEESFDVLLIPPVDISHLIDANTKVVTQLRLMVREALPIVRSMISEMKDRPDMLIADIFWMEACPIAAEFNMPKYLYVASNAWFAALTIHCPVLHDQIEGEYIDQAEPLEIPGCKPVRPEDVVDPMLDRNDQQYREYVKLGLEFAMGDGILINTWQDLEPVTLEAFRENESLRAVANCPVYPIGPLTRPLEPGPRTELFEWLDMQPPESVLYVSFGSAGTLSAQQITELACGLELSEHRFVWVVRPPVETGSDGSFFTFGNGSDGQPGYLPEGFATRTRNTGRIVRQWGPQMEILSHPSVGGFLTHCGWGSALESITNGVPMIAWPLYSEQRQNATMLAEELGVAIRPKVLPTKKVVEREEIEEMVRTLMEPKEENVIRAKVKQLKISGENAMEEGGSSYNMMSGFLKDVQMKLNPTNILF</sequence>
<protein>
    <recommendedName>
        <fullName evidence="5">Glycosyltransferase</fullName>
        <ecNumber evidence="5">2.4.1.-</ecNumber>
    </recommendedName>
</protein>
<keyword evidence="2 4" id="KW-0328">Glycosyltransferase</keyword>
<comment type="similarity">
    <text evidence="1 4">Belongs to the UDP-glycosyltransferase family.</text>
</comment>
<dbReference type="PANTHER" id="PTHR48046:SF1">
    <property type="entry name" value="GLYCOSYLTRANSFERASE-RELATED"/>
    <property type="match status" value="1"/>
</dbReference>
<dbReference type="Pfam" id="PF00201">
    <property type="entry name" value="UDPGT"/>
    <property type="match status" value="1"/>
</dbReference>
<reference evidence="6" key="1">
    <citation type="journal article" date="2020" name="Org. Chem. Front.">
        <title>Discovery and characterization of four glycosyltransferases involved in anthraquinone glycoside biosynthesis in Rubia yunnanensis.</title>
        <authorList>
            <person name="Yi S."/>
            <person name="Kuang T."/>
            <person name="Miao Y."/>
            <person name="Xu Y."/>
            <person name="Wang Z."/>
            <person name="Dong L.-B."/>
            <person name="Tan N."/>
        </authorList>
    </citation>
    <scope>NUCLEOTIDE SEQUENCE</scope>
    <source>
        <strain evidence="6">RyUGT27</strain>
        <tissue evidence="6">Root</tissue>
    </source>
</reference>
<dbReference type="AlphaFoldDB" id="A0A896AQG6"/>
<dbReference type="Gene3D" id="3.40.50.2000">
    <property type="entry name" value="Glycogen Phosphorylase B"/>
    <property type="match status" value="2"/>
</dbReference>
<dbReference type="EC" id="2.4.1.-" evidence="5"/>
<evidence type="ECO:0000256" key="3">
    <source>
        <dbReference type="ARBA" id="ARBA00022679"/>
    </source>
</evidence>
<dbReference type="EMBL" id="MT075700">
    <property type="protein sequence ID" value="QSB46684.1"/>
    <property type="molecule type" value="mRNA"/>
</dbReference>
<gene>
    <name evidence="6" type="primary">UGT72AL3</name>
</gene>
<dbReference type="CDD" id="cd03784">
    <property type="entry name" value="GT1_Gtf-like"/>
    <property type="match status" value="1"/>
</dbReference>
<evidence type="ECO:0000256" key="4">
    <source>
        <dbReference type="RuleBase" id="RU003718"/>
    </source>
</evidence>
<dbReference type="PROSITE" id="PS00375">
    <property type="entry name" value="UDPGT"/>
    <property type="match status" value="1"/>
</dbReference>
<evidence type="ECO:0000256" key="1">
    <source>
        <dbReference type="ARBA" id="ARBA00009995"/>
    </source>
</evidence>
<keyword evidence="3 4" id="KW-0808">Transferase</keyword>
<dbReference type="PANTHER" id="PTHR48046">
    <property type="entry name" value="UDP-GLYCOSYLTRANSFERASE 72E1"/>
    <property type="match status" value="1"/>
</dbReference>
<evidence type="ECO:0000256" key="5">
    <source>
        <dbReference type="RuleBase" id="RU362057"/>
    </source>
</evidence>
<organism evidence="6">
    <name type="scientific">Rubia yunnanensis</name>
    <dbReference type="NCBI Taxonomy" id="1650721"/>
    <lineage>
        <taxon>Eukaryota</taxon>
        <taxon>Viridiplantae</taxon>
        <taxon>Streptophyta</taxon>
        <taxon>Embryophyta</taxon>
        <taxon>Tracheophyta</taxon>
        <taxon>Spermatophyta</taxon>
        <taxon>Magnoliopsida</taxon>
        <taxon>eudicotyledons</taxon>
        <taxon>Gunneridae</taxon>
        <taxon>Pentapetalae</taxon>
        <taxon>asterids</taxon>
        <taxon>lamiids</taxon>
        <taxon>Gentianales</taxon>
        <taxon>Rubiaceae</taxon>
        <taxon>Rubioideae</taxon>
        <taxon>Rubieae</taxon>
        <taxon>Rubia</taxon>
    </lineage>
</organism>
<dbReference type="SUPFAM" id="SSF53756">
    <property type="entry name" value="UDP-Glycosyltransferase/glycogen phosphorylase"/>
    <property type="match status" value="1"/>
</dbReference>
<accession>A0A896AQG6</accession>
<evidence type="ECO:0000313" key="6">
    <source>
        <dbReference type="EMBL" id="QSB46684.1"/>
    </source>
</evidence>
<dbReference type="InterPro" id="IPR035595">
    <property type="entry name" value="UDP_glycos_trans_CS"/>
</dbReference>
<name>A0A896AQG6_9GENT</name>